<dbReference type="PANTHER" id="PTHR43719:SF28">
    <property type="entry name" value="PEROXIDE STRESS-ACTIVATED HISTIDINE KINASE MAK1-RELATED"/>
    <property type="match status" value="1"/>
</dbReference>
<evidence type="ECO:0000256" key="7">
    <source>
        <dbReference type="ARBA" id="ARBA00023136"/>
    </source>
</evidence>
<gene>
    <name evidence="12" type="ORF">ABZP26_01225</name>
</gene>
<dbReference type="GO" id="GO:0016020">
    <property type="term" value="C:membrane"/>
    <property type="evidence" value="ECO:0007669"/>
    <property type="project" value="UniProtKB-SubCell"/>
</dbReference>
<dbReference type="PROSITE" id="PS50110">
    <property type="entry name" value="RESPONSE_REGULATORY"/>
    <property type="match status" value="1"/>
</dbReference>
<dbReference type="Pfam" id="PF00072">
    <property type="entry name" value="Response_reg"/>
    <property type="match status" value="1"/>
</dbReference>
<evidence type="ECO:0000313" key="12">
    <source>
        <dbReference type="EMBL" id="XDH87839.1"/>
    </source>
</evidence>
<dbReference type="Pfam" id="PF13675">
    <property type="entry name" value="PilJ"/>
    <property type="match status" value="1"/>
</dbReference>
<feature type="domain" description="Histidine kinase" evidence="10">
    <location>
        <begin position="232"/>
        <end position="440"/>
    </location>
</feature>
<reference evidence="12" key="1">
    <citation type="submission" date="2024-07" db="EMBL/GenBank/DDBJ databases">
        <authorList>
            <person name="Jiang Y."/>
            <person name="Qin Q."/>
        </authorList>
    </citation>
    <scope>NUCLEOTIDE SEQUENCE</scope>
    <source>
        <strain evidence="12">SD03</strain>
    </source>
</reference>
<dbReference type="PANTHER" id="PTHR43719">
    <property type="entry name" value="TWO-COMPONENT HISTIDINE KINASE"/>
    <property type="match status" value="1"/>
</dbReference>
<dbReference type="SUPFAM" id="SSF55874">
    <property type="entry name" value="ATPase domain of HSP90 chaperone/DNA topoisomerase II/histidine kinase"/>
    <property type="match status" value="1"/>
</dbReference>
<sequence>MFNIVKSIRKRYRWALVAIALLVSVSALLMQYFFSVQKYDAKIINIAGKQRMLSQKIAWHSNALINQTDNHAQHLQSLKHSLELFEQAHEYLLTKDEQGDAVYLNTPLFDLYYAPPSNLDAEVLAFITQAKNLVSQKEPINLASFSVSEVEALLKKLDTAVSLFEQQAVKKVDWISSIELLCWFFTLALLFLELRFVFMPMEKRVLETLQKYQQQKEFAEQVSNNKEHFIARASHEFRTPLQGLITSIDELKIPTSQQDIQRQARYCSARLLAMLDELQDLQALSLNRWSLNPTSDNLITTINKVLVVYEYGCTEKGLKLIRELAASLDCAVIVDHARLQQIVNELLSNALKFTEQGEVTVIATLNNHQLELSIKDSGCGFSHPVGQLELDNNQQSNHFQGLRTGLTRVQYIVNALNGDIRFENNHPQGAIVFLSLPLEMDTSETKPTRLPDDLKCLVVEDNPLNMLVLTKLLSSLNIQVESAENGKVACEMAAENSYDVIFMDLNMPVMDGFEATKLLHEKDKTRPIIVVTANTSDSDIARAKACGAISHIHKPIDQQSIIAALNDALLTEVD</sequence>
<comment type="catalytic activity">
    <reaction evidence="1">
        <text>ATP + protein L-histidine = ADP + protein N-phospho-L-histidine.</text>
        <dbReference type="EC" id="2.7.13.3"/>
    </reaction>
</comment>
<feature type="modified residue" description="4-aspartylphosphate" evidence="8">
    <location>
        <position position="504"/>
    </location>
</feature>
<dbReference type="RefSeq" id="WP_368485246.1">
    <property type="nucleotide sequence ID" value="NZ_CP162514.1"/>
</dbReference>
<feature type="transmembrane region" description="Helical" evidence="9">
    <location>
        <begin position="12"/>
        <end position="34"/>
    </location>
</feature>
<evidence type="ECO:0000256" key="4">
    <source>
        <dbReference type="ARBA" id="ARBA00022553"/>
    </source>
</evidence>
<evidence type="ECO:0000256" key="3">
    <source>
        <dbReference type="ARBA" id="ARBA00012438"/>
    </source>
</evidence>
<keyword evidence="4 8" id="KW-0597">Phosphoprotein</keyword>
<dbReference type="PROSITE" id="PS50109">
    <property type="entry name" value="HIS_KIN"/>
    <property type="match status" value="1"/>
</dbReference>
<comment type="subcellular location">
    <subcellularLocation>
        <location evidence="2">Membrane</location>
        <topology evidence="2">Multi-pass membrane protein</topology>
    </subcellularLocation>
</comment>
<evidence type="ECO:0000259" key="11">
    <source>
        <dbReference type="PROSITE" id="PS50110"/>
    </source>
</evidence>
<dbReference type="AlphaFoldDB" id="A0AB39AQY5"/>
<feature type="domain" description="Response regulatory" evidence="11">
    <location>
        <begin position="455"/>
        <end position="569"/>
    </location>
</feature>
<dbReference type="InterPro" id="IPR029095">
    <property type="entry name" value="NarX-like_N"/>
</dbReference>
<dbReference type="InterPro" id="IPR011006">
    <property type="entry name" value="CheY-like_superfamily"/>
</dbReference>
<evidence type="ECO:0000256" key="6">
    <source>
        <dbReference type="ARBA" id="ARBA00022989"/>
    </source>
</evidence>
<dbReference type="Gene3D" id="1.10.287.130">
    <property type="match status" value="1"/>
</dbReference>
<dbReference type="InterPro" id="IPR036890">
    <property type="entry name" value="HATPase_C_sf"/>
</dbReference>
<keyword evidence="7 9" id="KW-0472">Membrane</keyword>
<dbReference type="SMART" id="SM00448">
    <property type="entry name" value="REC"/>
    <property type="match status" value="1"/>
</dbReference>
<dbReference type="InterPro" id="IPR036097">
    <property type="entry name" value="HisK_dim/P_sf"/>
</dbReference>
<dbReference type="Gene3D" id="3.30.565.10">
    <property type="entry name" value="Histidine kinase-like ATPase, C-terminal domain"/>
    <property type="match status" value="1"/>
</dbReference>
<dbReference type="InterPro" id="IPR003594">
    <property type="entry name" value="HATPase_dom"/>
</dbReference>
<dbReference type="Pfam" id="PF02518">
    <property type="entry name" value="HATPase_c"/>
    <property type="match status" value="1"/>
</dbReference>
<organism evidence="12">
    <name type="scientific">Pseudoalteromonas sp. SD03</name>
    <dbReference type="NCBI Taxonomy" id="3231719"/>
    <lineage>
        <taxon>Bacteria</taxon>
        <taxon>Pseudomonadati</taxon>
        <taxon>Pseudomonadota</taxon>
        <taxon>Gammaproteobacteria</taxon>
        <taxon>Alteromonadales</taxon>
        <taxon>Pseudoalteromonadaceae</taxon>
        <taxon>Pseudoalteromonas</taxon>
    </lineage>
</organism>
<evidence type="ECO:0000256" key="8">
    <source>
        <dbReference type="PROSITE-ProRule" id="PRU00169"/>
    </source>
</evidence>
<proteinExistence type="predicted"/>
<evidence type="ECO:0000256" key="1">
    <source>
        <dbReference type="ARBA" id="ARBA00000085"/>
    </source>
</evidence>
<evidence type="ECO:0000259" key="10">
    <source>
        <dbReference type="PROSITE" id="PS50109"/>
    </source>
</evidence>
<evidence type="ECO:0000256" key="2">
    <source>
        <dbReference type="ARBA" id="ARBA00004141"/>
    </source>
</evidence>
<dbReference type="EC" id="2.7.13.3" evidence="3"/>
<dbReference type="InterPro" id="IPR005467">
    <property type="entry name" value="His_kinase_dom"/>
</dbReference>
<dbReference type="SMART" id="SM00387">
    <property type="entry name" value="HATPase_c"/>
    <property type="match status" value="1"/>
</dbReference>
<keyword evidence="6 9" id="KW-1133">Transmembrane helix</keyword>
<protein>
    <recommendedName>
        <fullName evidence="3">histidine kinase</fullName>
        <ecNumber evidence="3">2.7.13.3</ecNumber>
    </recommendedName>
</protein>
<dbReference type="InterPro" id="IPR050956">
    <property type="entry name" value="2C_system_His_kinase"/>
</dbReference>
<dbReference type="SMART" id="SM00388">
    <property type="entry name" value="HisKA"/>
    <property type="match status" value="1"/>
</dbReference>
<name>A0AB39AQY5_9GAMM</name>
<dbReference type="CDD" id="cd00082">
    <property type="entry name" value="HisKA"/>
    <property type="match status" value="1"/>
</dbReference>
<dbReference type="InterPro" id="IPR003661">
    <property type="entry name" value="HisK_dim/P_dom"/>
</dbReference>
<dbReference type="Gene3D" id="3.40.50.2300">
    <property type="match status" value="1"/>
</dbReference>
<accession>A0AB39AQY5</accession>
<dbReference type="EMBL" id="CP162514">
    <property type="protein sequence ID" value="XDH87839.1"/>
    <property type="molecule type" value="Genomic_DNA"/>
</dbReference>
<keyword evidence="5 9" id="KW-0812">Transmembrane</keyword>
<dbReference type="Pfam" id="PF00512">
    <property type="entry name" value="HisKA"/>
    <property type="match status" value="1"/>
</dbReference>
<dbReference type="InterPro" id="IPR001789">
    <property type="entry name" value="Sig_transdc_resp-reg_receiver"/>
</dbReference>
<dbReference type="GO" id="GO:0000155">
    <property type="term" value="F:phosphorelay sensor kinase activity"/>
    <property type="evidence" value="ECO:0007669"/>
    <property type="project" value="InterPro"/>
</dbReference>
<dbReference type="SUPFAM" id="SSF52172">
    <property type="entry name" value="CheY-like"/>
    <property type="match status" value="1"/>
</dbReference>
<dbReference type="SUPFAM" id="SSF47384">
    <property type="entry name" value="Homodimeric domain of signal transducing histidine kinase"/>
    <property type="match status" value="1"/>
</dbReference>
<dbReference type="CDD" id="cd17546">
    <property type="entry name" value="REC_hyHK_CKI1_RcsC-like"/>
    <property type="match status" value="1"/>
</dbReference>
<evidence type="ECO:0000256" key="5">
    <source>
        <dbReference type="ARBA" id="ARBA00022692"/>
    </source>
</evidence>
<evidence type="ECO:0000256" key="9">
    <source>
        <dbReference type="SAM" id="Phobius"/>
    </source>
</evidence>